<proteinExistence type="predicted"/>
<organism evidence="2 3">
    <name type="scientific">Rhabdobacter roseus</name>
    <dbReference type="NCBI Taxonomy" id="1655419"/>
    <lineage>
        <taxon>Bacteria</taxon>
        <taxon>Pseudomonadati</taxon>
        <taxon>Bacteroidota</taxon>
        <taxon>Cytophagia</taxon>
        <taxon>Cytophagales</taxon>
        <taxon>Cytophagaceae</taxon>
        <taxon>Rhabdobacter</taxon>
    </lineage>
</organism>
<protein>
    <submittedName>
        <fullName evidence="2">Uncharacterized protein</fullName>
    </submittedName>
</protein>
<keyword evidence="1" id="KW-1133">Transmembrane helix</keyword>
<reference evidence="2 3" key="1">
    <citation type="submission" date="2020-08" db="EMBL/GenBank/DDBJ databases">
        <title>Genomic Encyclopedia of Type Strains, Phase IV (KMG-IV): sequencing the most valuable type-strain genomes for metagenomic binning, comparative biology and taxonomic classification.</title>
        <authorList>
            <person name="Goeker M."/>
        </authorList>
    </citation>
    <scope>NUCLEOTIDE SEQUENCE [LARGE SCALE GENOMIC DNA]</scope>
    <source>
        <strain evidence="2 3">DSM 105074</strain>
    </source>
</reference>
<gene>
    <name evidence="2" type="ORF">HNQ92_001458</name>
</gene>
<evidence type="ECO:0000313" key="3">
    <source>
        <dbReference type="Proteomes" id="UP000557307"/>
    </source>
</evidence>
<sequence length="445" mass="49893">MYTNTTPVPAPELPELQSFNQEDEGFFNVLFDIIRKHPFLFTFFFLIPFLALVISMGFKWHYVFDDTAHYLSEYEVDPATGKWTDTQVYFSPGIDRYIRDLDIAGLMGGIVGIFVGLFVAITTEKINRQKERLNLQNMESIKVQTSLLVEATQSLNTLMVDVSGKVNEKVLLMEGAGEVLEGVTKVIESAKSQGNNLLILSNTARVEAISPFRMDYVARHAGLKPHELRTATQFDYALKVDALQRDCTDVNNKLKEAAIYLQKMGSDAQVQVVTLNDQNDGANHAFLKYLGKVINEQVSVDTYRSGSTALLQQNELIPHHNRFMVPQPNHSPEASDPHTSLITQLYNDHSQTIREMAELGIEVTKINKTLPVQLYISAPIETKPGIHRGLCVCILGSGSTASGRSSKLTAFLTEDPHIVASMTELFYDYETDAKYNTKEFIRPIS</sequence>
<dbReference type="Proteomes" id="UP000557307">
    <property type="component" value="Unassembled WGS sequence"/>
</dbReference>
<dbReference type="RefSeq" id="WP_184172641.1">
    <property type="nucleotide sequence ID" value="NZ_JACHGF010000002.1"/>
</dbReference>
<keyword evidence="1" id="KW-0812">Transmembrane</keyword>
<evidence type="ECO:0000256" key="1">
    <source>
        <dbReference type="SAM" id="Phobius"/>
    </source>
</evidence>
<accession>A0A840TP50</accession>
<name>A0A840TP50_9BACT</name>
<keyword evidence="3" id="KW-1185">Reference proteome</keyword>
<feature type="transmembrane region" description="Helical" evidence="1">
    <location>
        <begin position="103"/>
        <end position="122"/>
    </location>
</feature>
<feature type="transmembrane region" description="Helical" evidence="1">
    <location>
        <begin position="39"/>
        <end position="58"/>
    </location>
</feature>
<dbReference type="AlphaFoldDB" id="A0A840TP50"/>
<comment type="caution">
    <text evidence="2">The sequence shown here is derived from an EMBL/GenBank/DDBJ whole genome shotgun (WGS) entry which is preliminary data.</text>
</comment>
<evidence type="ECO:0000313" key="2">
    <source>
        <dbReference type="EMBL" id="MBB5283332.1"/>
    </source>
</evidence>
<dbReference type="EMBL" id="JACHGF010000002">
    <property type="protein sequence ID" value="MBB5283332.1"/>
    <property type="molecule type" value="Genomic_DNA"/>
</dbReference>
<keyword evidence="1" id="KW-0472">Membrane</keyword>